<dbReference type="EMBL" id="CAJVQC010065012">
    <property type="protein sequence ID" value="CAG8805076.1"/>
    <property type="molecule type" value="Genomic_DNA"/>
</dbReference>
<name>A0ACA9RR97_9GLOM</name>
<organism evidence="1 2">
    <name type="scientific">Racocetra persica</name>
    <dbReference type="NCBI Taxonomy" id="160502"/>
    <lineage>
        <taxon>Eukaryota</taxon>
        <taxon>Fungi</taxon>
        <taxon>Fungi incertae sedis</taxon>
        <taxon>Mucoromycota</taxon>
        <taxon>Glomeromycotina</taxon>
        <taxon>Glomeromycetes</taxon>
        <taxon>Diversisporales</taxon>
        <taxon>Gigasporaceae</taxon>
        <taxon>Racocetra</taxon>
    </lineage>
</organism>
<comment type="caution">
    <text evidence="1">The sequence shown here is derived from an EMBL/GenBank/DDBJ whole genome shotgun (WGS) entry which is preliminary data.</text>
</comment>
<evidence type="ECO:0000313" key="1">
    <source>
        <dbReference type="EMBL" id="CAG8805076.1"/>
    </source>
</evidence>
<gene>
    <name evidence="1" type="ORF">RPERSI_LOCUS21855</name>
</gene>
<evidence type="ECO:0000313" key="2">
    <source>
        <dbReference type="Proteomes" id="UP000789920"/>
    </source>
</evidence>
<protein>
    <submittedName>
        <fullName evidence="1">13799_t:CDS:1</fullName>
    </submittedName>
</protein>
<dbReference type="Proteomes" id="UP000789920">
    <property type="component" value="Unassembled WGS sequence"/>
</dbReference>
<sequence length="186" mass="21507">NNMLQLLEPIFIATEILSTQHPQSKTKTFIDIKQRENAVTLLCNQIELYKTNTQSIHNLQTRKNKRSFFESLISEQDSEQVPVEDKIVRYLSLPVDSNTNPLDWWHHFSEDFPTLAKMASCYLSIQGSSVPSEQAFSVATNTITKIQCNLKPDTAHAAMCLKSWIQQMRDKKEKEIDIENFFLLEL</sequence>
<reference evidence="1" key="1">
    <citation type="submission" date="2021-06" db="EMBL/GenBank/DDBJ databases">
        <authorList>
            <person name="Kallberg Y."/>
            <person name="Tangrot J."/>
            <person name="Rosling A."/>
        </authorList>
    </citation>
    <scope>NUCLEOTIDE SEQUENCE</scope>
    <source>
        <strain evidence="1">MA461A</strain>
    </source>
</reference>
<keyword evidence="2" id="KW-1185">Reference proteome</keyword>
<proteinExistence type="predicted"/>
<accession>A0ACA9RR97</accession>
<feature type="non-terminal residue" evidence="1">
    <location>
        <position position="1"/>
    </location>
</feature>